<dbReference type="Proteomes" id="UP001336835">
    <property type="component" value="Unassembled WGS sequence"/>
</dbReference>
<evidence type="ECO:0000313" key="3">
    <source>
        <dbReference type="Proteomes" id="UP001336835"/>
    </source>
</evidence>
<gene>
    <name evidence="2" type="ORF">VRU48_14665</name>
</gene>
<feature type="signal peptide" evidence="1">
    <location>
        <begin position="1"/>
        <end position="21"/>
    </location>
</feature>
<reference evidence="2 3" key="1">
    <citation type="submission" date="2024-01" db="EMBL/GenBank/DDBJ databases">
        <title>Pedobacter sp. nov., isolated from fresh soil.</title>
        <authorList>
            <person name="Le N.T.T."/>
        </authorList>
    </citation>
    <scope>NUCLEOTIDE SEQUENCE [LARGE SCALE GENOMIC DNA]</scope>
    <source>
        <strain evidence="2 3">KR3-3</strain>
    </source>
</reference>
<comment type="caution">
    <text evidence="2">The sequence shown here is derived from an EMBL/GenBank/DDBJ whole genome shotgun (WGS) entry which is preliminary data.</text>
</comment>
<evidence type="ECO:0000313" key="2">
    <source>
        <dbReference type="EMBL" id="MEE1946364.1"/>
    </source>
</evidence>
<evidence type="ECO:0000256" key="1">
    <source>
        <dbReference type="SAM" id="SignalP"/>
    </source>
</evidence>
<dbReference type="RefSeq" id="WP_330108665.1">
    <property type="nucleotide sequence ID" value="NZ_JAZDQT010000002.1"/>
</dbReference>
<sequence length="217" mass="24804">MKKKILIAVVVLLSMVWGAKAQTNIGYLKDVSGNTVELRTKTELVGDPYLTKDWSKAIIITTDGKKYQDVPIKYDQIENVLYFKDTEGNANKFVDAVKEFVLVDEGHAIYRILAAGNKFFYQILYDGKTKFVHRDAKYLKENREYNSAITTQKVASANKYYIVRPDHSMEEVKLNKKSILAVLANKEAELTKYVNETKPDLSTVEGVKQLLTFYDQL</sequence>
<dbReference type="EMBL" id="JAZDQT010000002">
    <property type="protein sequence ID" value="MEE1946364.1"/>
    <property type="molecule type" value="Genomic_DNA"/>
</dbReference>
<accession>A0ABU7IA62</accession>
<organism evidence="2 3">
    <name type="scientific">Pedobacter albus</name>
    <dbReference type="NCBI Taxonomy" id="3113905"/>
    <lineage>
        <taxon>Bacteria</taxon>
        <taxon>Pseudomonadati</taxon>
        <taxon>Bacteroidota</taxon>
        <taxon>Sphingobacteriia</taxon>
        <taxon>Sphingobacteriales</taxon>
        <taxon>Sphingobacteriaceae</taxon>
        <taxon>Pedobacter</taxon>
    </lineage>
</organism>
<feature type="chain" id="PRO_5045530398" evidence="1">
    <location>
        <begin position="22"/>
        <end position="217"/>
    </location>
</feature>
<proteinExistence type="predicted"/>
<keyword evidence="1" id="KW-0732">Signal</keyword>
<protein>
    <submittedName>
        <fullName evidence="2">Uncharacterized protein</fullName>
    </submittedName>
</protein>
<keyword evidence="3" id="KW-1185">Reference proteome</keyword>
<name>A0ABU7IA62_9SPHI</name>